<protein>
    <submittedName>
        <fullName evidence="2">Carboxypeptidase-like regulatory domain-containing protein</fullName>
    </submittedName>
</protein>
<dbReference type="RefSeq" id="WP_382382768.1">
    <property type="nucleotide sequence ID" value="NZ_JBHMEZ010000011.1"/>
</dbReference>
<keyword evidence="3" id="KW-1185">Reference proteome</keyword>
<dbReference type="EMBL" id="JBHMEZ010000011">
    <property type="protein sequence ID" value="MFB9053584.1"/>
    <property type="molecule type" value="Genomic_DNA"/>
</dbReference>
<gene>
    <name evidence="2" type="ORF">ACFFVB_10895</name>
</gene>
<name>A0ABV5F2H4_9FLAO</name>
<organism evidence="2 3">
    <name type="scientific">Formosa undariae</name>
    <dbReference type="NCBI Taxonomy" id="1325436"/>
    <lineage>
        <taxon>Bacteria</taxon>
        <taxon>Pseudomonadati</taxon>
        <taxon>Bacteroidota</taxon>
        <taxon>Flavobacteriia</taxon>
        <taxon>Flavobacteriales</taxon>
        <taxon>Flavobacteriaceae</taxon>
        <taxon>Formosa</taxon>
    </lineage>
</organism>
<sequence>MRLILFFLLSIPSSLFAQNISGTIYDDGSTLEYVSVINITKNFESFSDANGFFTIEAIENDTILFSSSFHIDKKILVTNDYLNKEVTIQLEQKINNLEEVIISNYSFDEKQFNSNFKNQILYDLDHNMQAYEQPSNGNVDFRKIFIRANKLLSKNKKNKSSITPNYITYSELKLLFLEQGFNNEKLTDVLEIKEENVDLFMDFCRGKIKSELLEEKNNFLLLDKLIDLSTKFKKLSAE</sequence>
<dbReference type="Proteomes" id="UP001589605">
    <property type="component" value="Unassembled WGS sequence"/>
</dbReference>
<feature type="signal peptide" evidence="1">
    <location>
        <begin position="1"/>
        <end position="17"/>
    </location>
</feature>
<dbReference type="SUPFAM" id="SSF49464">
    <property type="entry name" value="Carboxypeptidase regulatory domain-like"/>
    <property type="match status" value="1"/>
</dbReference>
<accession>A0ABV5F2H4</accession>
<evidence type="ECO:0000313" key="2">
    <source>
        <dbReference type="EMBL" id="MFB9053584.1"/>
    </source>
</evidence>
<reference evidence="2 3" key="1">
    <citation type="submission" date="2024-09" db="EMBL/GenBank/DDBJ databases">
        <authorList>
            <person name="Sun Q."/>
            <person name="Mori K."/>
        </authorList>
    </citation>
    <scope>NUCLEOTIDE SEQUENCE [LARGE SCALE GENOMIC DNA]</scope>
    <source>
        <strain evidence="2 3">CECT 8286</strain>
    </source>
</reference>
<dbReference type="Pfam" id="PF13715">
    <property type="entry name" value="CarbopepD_reg_2"/>
    <property type="match status" value="1"/>
</dbReference>
<comment type="caution">
    <text evidence="2">The sequence shown here is derived from an EMBL/GenBank/DDBJ whole genome shotgun (WGS) entry which is preliminary data.</text>
</comment>
<evidence type="ECO:0000256" key="1">
    <source>
        <dbReference type="SAM" id="SignalP"/>
    </source>
</evidence>
<dbReference type="InterPro" id="IPR008969">
    <property type="entry name" value="CarboxyPept-like_regulatory"/>
</dbReference>
<keyword evidence="1" id="KW-0732">Signal</keyword>
<proteinExistence type="predicted"/>
<feature type="chain" id="PRO_5047301999" evidence="1">
    <location>
        <begin position="18"/>
        <end position="238"/>
    </location>
</feature>
<evidence type="ECO:0000313" key="3">
    <source>
        <dbReference type="Proteomes" id="UP001589605"/>
    </source>
</evidence>